<evidence type="ECO:0000313" key="2">
    <source>
        <dbReference type="Proteomes" id="UP000294933"/>
    </source>
</evidence>
<dbReference type="VEuPathDB" id="FungiDB:BD410DRAFT_780576"/>
<organism evidence="1 2">
    <name type="scientific">Rickenella mellea</name>
    <dbReference type="NCBI Taxonomy" id="50990"/>
    <lineage>
        <taxon>Eukaryota</taxon>
        <taxon>Fungi</taxon>
        <taxon>Dikarya</taxon>
        <taxon>Basidiomycota</taxon>
        <taxon>Agaricomycotina</taxon>
        <taxon>Agaricomycetes</taxon>
        <taxon>Hymenochaetales</taxon>
        <taxon>Rickenellaceae</taxon>
        <taxon>Rickenella</taxon>
    </lineage>
</organism>
<name>A0A4R5XFZ0_9AGAM</name>
<sequence length="576" mass="65555">MESPHISSKTTAHLTTVLSRIRAASGTVSADFLYDHPSETHVRGGYSSVSELYEPFVRLKSTRDALETLLELADSKIESLQPLFLQMGIKSLPDELLGRVFEVGYEDHDDEDCSDFAILVSGVSRHFRRVSLDSPRIWRRLNNYMTPDMLAVLIARSKNAGLHINITGAWYSRIRRPLEGFMDIVVTESQRWASFSYHRSLDYNETSILHKFPELQLPRLSSIAFRADWPDKTKARDMLDDFRHWNLPRLCHLSTVNGFIHVAADWDSLTTCTLELDADETNQTEEWDICEALLGLTALSSLESLSLQFSDIYKSKFVSSMKIPLALPHLKSLSLTFNNCNEKKFITHLVRGLHLPGLLNLSVNLDYSSHIETFLPGSNPYPSLQSLIIKGDERFSGSINLAQLVHKLPSLASVCVEGFACVRHINKFSRIESIPWQNVRLKDLCDLSDKDLTRITNALMRGHRFRTLEIINCRDISERCLRMLESRMGTQLVDEVHPFASLRAVAARPRRARIPMKMTTTAVVTMTVPMVHRVWIGLVPFNLTAINQIAPYVCSQANFIAFEPFSWQCYMNQPLQ</sequence>
<dbReference type="SUPFAM" id="SSF52047">
    <property type="entry name" value="RNI-like"/>
    <property type="match status" value="1"/>
</dbReference>
<dbReference type="OrthoDB" id="3244423at2759"/>
<dbReference type="EMBL" id="ML170156">
    <property type="protein sequence ID" value="TDL30053.1"/>
    <property type="molecule type" value="Genomic_DNA"/>
</dbReference>
<evidence type="ECO:0000313" key="1">
    <source>
        <dbReference type="EMBL" id="TDL30053.1"/>
    </source>
</evidence>
<accession>A0A4R5XFZ0</accession>
<dbReference type="Gene3D" id="3.80.10.10">
    <property type="entry name" value="Ribonuclease Inhibitor"/>
    <property type="match status" value="1"/>
</dbReference>
<proteinExistence type="predicted"/>
<dbReference type="InterPro" id="IPR032675">
    <property type="entry name" value="LRR_dom_sf"/>
</dbReference>
<protein>
    <submittedName>
        <fullName evidence="1">Uncharacterized protein</fullName>
    </submittedName>
</protein>
<keyword evidence="2" id="KW-1185">Reference proteome</keyword>
<dbReference type="Proteomes" id="UP000294933">
    <property type="component" value="Unassembled WGS sequence"/>
</dbReference>
<gene>
    <name evidence="1" type="ORF">BD410DRAFT_780576</name>
</gene>
<dbReference type="AlphaFoldDB" id="A0A4R5XFZ0"/>
<reference evidence="1 2" key="1">
    <citation type="submission" date="2018-06" db="EMBL/GenBank/DDBJ databases">
        <title>A transcriptomic atlas of mushroom development highlights an independent origin of complex multicellularity.</title>
        <authorList>
            <consortium name="DOE Joint Genome Institute"/>
            <person name="Krizsan K."/>
            <person name="Almasi E."/>
            <person name="Merenyi Z."/>
            <person name="Sahu N."/>
            <person name="Viragh M."/>
            <person name="Koszo T."/>
            <person name="Mondo S."/>
            <person name="Kiss B."/>
            <person name="Balint B."/>
            <person name="Kues U."/>
            <person name="Barry K."/>
            <person name="Hegedus J.C."/>
            <person name="Henrissat B."/>
            <person name="Johnson J."/>
            <person name="Lipzen A."/>
            <person name="Ohm R."/>
            <person name="Nagy I."/>
            <person name="Pangilinan J."/>
            <person name="Yan J."/>
            <person name="Xiong Y."/>
            <person name="Grigoriev I.V."/>
            <person name="Hibbett D.S."/>
            <person name="Nagy L.G."/>
        </authorList>
    </citation>
    <scope>NUCLEOTIDE SEQUENCE [LARGE SCALE GENOMIC DNA]</scope>
    <source>
        <strain evidence="1 2">SZMC22713</strain>
    </source>
</reference>
<dbReference type="STRING" id="50990.A0A4R5XFZ0"/>